<reference evidence="3 4" key="1">
    <citation type="submission" date="2012-02" db="EMBL/GenBank/DDBJ databases">
        <title>Complete genome sequence of Phycisphaera mikurensis NBRC 102666.</title>
        <authorList>
            <person name="Ankai A."/>
            <person name="Hosoyama A."/>
            <person name="Terui Y."/>
            <person name="Sekine M."/>
            <person name="Fukai R."/>
            <person name="Kato Y."/>
            <person name="Nakamura S."/>
            <person name="Yamada-Narita S."/>
            <person name="Kawakoshi A."/>
            <person name="Fukunaga Y."/>
            <person name="Yamazaki S."/>
            <person name="Fujita N."/>
        </authorList>
    </citation>
    <scope>NUCLEOTIDE SEQUENCE [LARGE SCALE GENOMIC DNA]</scope>
    <source>
        <strain evidence="4">NBRC 102666 / KCTC 22515 / FYK2301M01</strain>
    </source>
</reference>
<feature type="region of interest" description="Disordered" evidence="1">
    <location>
        <begin position="646"/>
        <end position="666"/>
    </location>
</feature>
<evidence type="ECO:0000256" key="2">
    <source>
        <dbReference type="SAM" id="SignalP"/>
    </source>
</evidence>
<feature type="region of interest" description="Disordered" evidence="1">
    <location>
        <begin position="168"/>
        <end position="330"/>
    </location>
</feature>
<name>I0IAS4_PHYMF</name>
<keyword evidence="4" id="KW-1185">Reference proteome</keyword>
<evidence type="ECO:0000313" key="4">
    <source>
        <dbReference type="Proteomes" id="UP000007881"/>
    </source>
</evidence>
<evidence type="ECO:0000313" key="3">
    <source>
        <dbReference type="EMBL" id="BAM02362.1"/>
    </source>
</evidence>
<feature type="compositionally biased region" description="Low complexity" evidence="1">
    <location>
        <begin position="253"/>
        <end position="285"/>
    </location>
</feature>
<organism evidence="3 4">
    <name type="scientific">Phycisphaera mikurensis (strain NBRC 102666 / KCTC 22515 / FYK2301M01)</name>
    <dbReference type="NCBI Taxonomy" id="1142394"/>
    <lineage>
        <taxon>Bacteria</taxon>
        <taxon>Pseudomonadati</taxon>
        <taxon>Planctomycetota</taxon>
        <taxon>Phycisphaerae</taxon>
        <taxon>Phycisphaerales</taxon>
        <taxon>Phycisphaeraceae</taxon>
        <taxon>Phycisphaera</taxon>
    </lineage>
</organism>
<keyword evidence="2" id="KW-0732">Signal</keyword>
<gene>
    <name evidence="3" type="ordered locus">PSMK_02030</name>
</gene>
<feature type="compositionally biased region" description="Low complexity" evidence="1">
    <location>
        <begin position="222"/>
        <end position="244"/>
    </location>
</feature>
<proteinExistence type="predicted"/>
<dbReference type="EMBL" id="AP012338">
    <property type="protein sequence ID" value="BAM02362.1"/>
    <property type="molecule type" value="Genomic_DNA"/>
</dbReference>
<dbReference type="Proteomes" id="UP000007881">
    <property type="component" value="Chromosome"/>
</dbReference>
<dbReference type="OrthoDB" id="278459at2"/>
<accession>I0IAS4</accession>
<feature type="region of interest" description="Disordered" evidence="1">
    <location>
        <begin position="23"/>
        <end position="49"/>
    </location>
</feature>
<dbReference type="HOGENOM" id="CLU_412099_0_0_0"/>
<sequence>MSKLHLALALLASAASLAPPAAAQRAAPQNGRALDANPQAGSGGVNPQNTQLDYSARNLLITGQVTGGRQFRGDAGIRAEGAFGGELGSDDLFRFRADSAIPGGVGGPPTQRFTPQPGSGGIAGGNIIYDSYFTPSAGRTGSGPERLVVGADGVSAARVGAGATRFNPDLLRGPSGGRVAADGGREGARAGGDTLGRFEAPDGRRLQLDASPLFGVRESEVGPPAGEAARAAAGGEATGDGQDAPNPQDLRRTTASAPSAATPGARELRIGAGEAPAADGPRAAAVQGRNGGLPAGAAGEAAPTLPREAQRRLPGAPDPEASGEGENLGGVARGGVPLAIQLGAQLNPVLRNAGGSGEQAAAGGSGDRLARLRAQILRPLAEEEAGRGDGDTPEPYLDLLRRLRGGELVTDAGGPGADRPAWMRELAGVSDEALTNAENRRQRSVDDLLRGLGAGNDDAAGAAEGDAASEDARAVASQLGYDGPRLETLRGARQNRINESLAGAEAALAEGRFFDAESLYRQVVLDAGEQPLARVGLVHAQMAAGMIRSAALSLRELYNDHPELISARYAEKLLPPADRMAWLRDELQKLIDDPQSPKAEPALMLAYLGRQVESRQLVRYGLALAEEARPADPLFSLLRAAWLARPEQENPPAPAQAAEPQPDPQK</sequence>
<protein>
    <submittedName>
        <fullName evidence="3">Uncharacterized protein</fullName>
    </submittedName>
</protein>
<evidence type="ECO:0000256" key="1">
    <source>
        <dbReference type="SAM" id="MobiDB-lite"/>
    </source>
</evidence>
<dbReference type="RefSeq" id="WP_014435582.1">
    <property type="nucleotide sequence ID" value="NC_017080.1"/>
</dbReference>
<dbReference type="STRING" id="1142394.PSMK_02030"/>
<feature type="chain" id="PRO_5003628678" evidence="2">
    <location>
        <begin position="24"/>
        <end position="666"/>
    </location>
</feature>
<dbReference type="AlphaFoldDB" id="I0IAS4"/>
<feature type="signal peptide" evidence="2">
    <location>
        <begin position="1"/>
        <end position="23"/>
    </location>
</feature>
<dbReference type="KEGG" id="phm:PSMK_02030"/>